<protein>
    <submittedName>
        <fullName evidence="1">Uncharacterized protein</fullName>
    </submittedName>
</protein>
<sequence length="121" mass="13686">MSLAARVASLEAEIGFYHEEIKQINAQIARLISTIRTLYHAVSNLQDFTFDQQDDKYALEHLSEDTTEDSEGNSNGSDDRSDGAYDAFGEGSDRGRGRRKKKEKKKGAVGLFFFFCFFLNM</sequence>
<gene>
    <name evidence="1" type="ORF">RHMOL_Rhmol02G0162800</name>
</gene>
<comment type="caution">
    <text evidence="1">The sequence shown here is derived from an EMBL/GenBank/DDBJ whole genome shotgun (WGS) entry which is preliminary data.</text>
</comment>
<evidence type="ECO:0000313" key="2">
    <source>
        <dbReference type="Proteomes" id="UP001062846"/>
    </source>
</evidence>
<proteinExistence type="predicted"/>
<name>A0ACC0PR59_RHOML</name>
<organism evidence="1 2">
    <name type="scientific">Rhododendron molle</name>
    <name type="common">Chinese azalea</name>
    <name type="synonym">Azalea mollis</name>
    <dbReference type="NCBI Taxonomy" id="49168"/>
    <lineage>
        <taxon>Eukaryota</taxon>
        <taxon>Viridiplantae</taxon>
        <taxon>Streptophyta</taxon>
        <taxon>Embryophyta</taxon>
        <taxon>Tracheophyta</taxon>
        <taxon>Spermatophyta</taxon>
        <taxon>Magnoliopsida</taxon>
        <taxon>eudicotyledons</taxon>
        <taxon>Gunneridae</taxon>
        <taxon>Pentapetalae</taxon>
        <taxon>asterids</taxon>
        <taxon>Ericales</taxon>
        <taxon>Ericaceae</taxon>
        <taxon>Ericoideae</taxon>
        <taxon>Rhodoreae</taxon>
        <taxon>Rhododendron</taxon>
    </lineage>
</organism>
<accession>A0ACC0PR59</accession>
<evidence type="ECO:0000313" key="1">
    <source>
        <dbReference type="EMBL" id="KAI8567970.1"/>
    </source>
</evidence>
<reference evidence="1" key="1">
    <citation type="submission" date="2022-02" db="EMBL/GenBank/DDBJ databases">
        <title>Plant Genome Project.</title>
        <authorList>
            <person name="Zhang R.-G."/>
        </authorList>
    </citation>
    <scope>NUCLEOTIDE SEQUENCE</scope>
    <source>
        <strain evidence="1">AT1</strain>
    </source>
</reference>
<dbReference type="EMBL" id="CM046389">
    <property type="protein sequence ID" value="KAI8567970.1"/>
    <property type="molecule type" value="Genomic_DNA"/>
</dbReference>
<dbReference type="Proteomes" id="UP001062846">
    <property type="component" value="Chromosome 2"/>
</dbReference>
<keyword evidence="2" id="KW-1185">Reference proteome</keyword>